<sequence length="287" mass="31534">MNKAVLAAILYVGIVIGGYTLYDEYFGTPLAAADEVAHGNDGHDATAKADGHEDGSEEHGQGGHDEHGAGAEGSHQVSAYIRATQNGIDIFLKDSHGRAVDDLVVSHEKLLHLIVVDEHLQKYYHLHPEQVEAGKFHIDYPLPAGFYRAFIDIKSEKLTYHVKAMPLVVGQPDVSVPGPELQPDSVLEKTVDGETVQLSMSATKTNVPVTLSFELDQSALTPYLGAMGHVVILDEEANEYLHVHPTNHEEPVFQTEFKKPGVYKIWAEFQQNGKVRAFPFVVQIHGE</sequence>
<feature type="region of interest" description="Disordered" evidence="1">
    <location>
        <begin position="38"/>
        <end position="74"/>
    </location>
</feature>
<feature type="compositionally biased region" description="Basic and acidic residues" evidence="1">
    <location>
        <begin position="38"/>
        <end position="69"/>
    </location>
</feature>
<proteinExistence type="predicted"/>
<reference evidence="2 3" key="1">
    <citation type="submission" date="2018-10" db="EMBL/GenBank/DDBJ databases">
        <title>Phylogenomics of Brevibacillus.</title>
        <authorList>
            <person name="Dunlap C."/>
        </authorList>
    </citation>
    <scope>NUCLEOTIDE SEQUENCE [LARGE SCALE GENOMIC DNA]</scope>
    <source>
        <strain evidence="2 3">DSM 100115</strain>
    </source>
</reference>
<dbReference type="RefSeq" id="WP_122906377.1">
    <property type="nucleotide sequence ID" value="NZ_RHHS01000048.1"/>
</dbReference>
<dbReference type="OrthoDB" id="128043at2"/>
<dbReference type="AlphaFoldDB" id="A0A3M8AQN5"/>
<accession>A0A3M8AQN5</accession>
<organism evidence="2 3">
    <name type="scientific">Brevibacillus gelatini</name>
    <dbReference type="NCBI Taxonomy" id="1655277"/>
    <lineage>
        <taxon>Bacteria</taxon>
        <taxon>Bacillati</taxon>
        <taxon>Bacillota</taxon>
        <taxon>Bacilli</taxon>
        <taxon>Bacillales</taxon>
        <taxon>Paenibacillaceae</taxon>
        <taxon>Brevibacillus</taxon>
    </lineage>
</organism>
<keyword evidence="3" id="KW-1185">Reference proteome</keyword>
<dbReference type="Proteomes" id="UP000268829">
    <property type="component" value="Unassembled WGS sequence"/>
</dbReference>
<evidence type="ECO:0000313" key="3">
    <source>
        <dbReference type="Proteomes" id="UP000268829"/>
    </source>
</evidence>
<evidence type="ECO:0008006" key="4">
    <source>
        <dbReference type="Google" id="ProtNLM"/>
    </source>
</evidence>
<gene>
    <name evidence="2" type="ORF">EDM57_19580</name>
</gene>
<evidence type="ECO:0000313" key="2">
    <source>
        <dbReference type="EMBL" id="RNB53498.1"/>
    </source>
</evidence>
<name>A0A3M8AQN5_9BACL</name>
<evidence type="ECO:0000256" key="1">
    <source>
        <dbReference type="SAM" id="MobiDB-lite"/>
    </source>
</evidence>
<dbReference type="EMBL" id="RHHS01000048">
    <property type="protein sequence ID" value="RNB53498.1"/>
    <property type="molecule type" value="Genomic_DNA"/>
</dbReference>
<comment type="caution">
    <text evidence="2">The sequence shown here is derived from an EMBL/GenBank/DDBJ whole genome shotgun (WGS) entry which is preliminary data.</text>
</comment>
<protein>
    <recommendedName>
        <fullName evidence="4">Secreted protein</fullName>
    </recommendedName>
</protein>